<sequence length="121" mass="13543">MTPWTSFSSDLPQIRLAVIVCSSQIYVAKVFQPPLLLLSQHHTSAACTAAVLTRRRTRLLLLHLANNFLIGHGGFSDLYPQCQVDLHSSTVGPHDVKIRIKAIGICGSDVHYDKTMRNLWY</sequence>
<dbReference type="STRING" id="3818.A0A444ZF41"/>
<comment type="caution">
    <text evidence="1">The sequence shown here is derived from an EMBL/GenBank/DDBJ whole genome shotgun (WGS) entry which is preliminary data.</text>
</comment>
<protein>
    <submittedName>
        <fullName evidence="1">Uncharacterized protein</fullName>
    </submittedName>
</protein>
<dbReference type="Proteomes" id="UP000289738">
    <property type="component" value="Chromosome B04"/>
</dbReference>
<dbReference type="AlphaFoldDB" id="A0A444ZF41"/>
<reference evidence="1 2" key="1">
    <citation type="submission" date="2019-01" db="EMBL/GenBank/DDBJ databases">
        <title>Sequencing of cultivated peanut Arachis hypogaea provides insights into genome evolution and oil improvement.</title>
        <authorList>
            <person name="Chen X."/>
        </authorList>
    </citation>
    <scope>NUCLEOTIDE SEQUENCE [LARGE SCALE GENOMIC DNA]</scope>
    <source>
        <strain evidence="2">cv. Fuhuasheng</strain>
        <tissue evidence="1">Leaves</tissue>
    </source>
</reference>
<evidence type="ECO:0000313" key="2">
    <source>
        <dbReference type="Proteomes" id="UP000289738"/>
    </source>
</evidence>
<gene>
    <name evidence="1" type="ORF">Ahy_B04g070124</name>
</gene>
<accession>A0A444ZF41</accession>
<keyword evidence="2" id="KW-1185">Reference proteome</keyword>
<name>A0A444ZF41_ARAHY</name>
<proteinExistence type="predicted"/>
<organism evidence="1 2">
    <name type="scientific">Arachis hypogaea</name>
    <name type="common">Peanut</name>
    <dbReference type="NCBI Taxonomy" id="3818"/>
    <lineage>
        <taxon>Eukaryota</taxon>
        <taxon>Viridiplantae</taxon>
        <taxon>Streptophyta</taxon>
        <taxon>Embryophyta</taxon>
        <taxon>Tracheophyta</taxon>
        <taxon>Spermatophyta</taxon>
        <taxon>Magnoliopsida</taxon>
        <taxon>eudicotyledons</taxon>
        <taxon>Gunneridae</taxon>
        <taxon>Pentapetalae</taxon>
        <taxon>rosids</taxon>
        <taxon>fabids</taxon>
        <taxon>Fabales</taxon>
        <taxon>Fabaceae</taxon>
        <taxon>Papilionoideae</taxon>
        <taxon>50 kb inversion clade</taxon>
        <taxon>dalbergioids sensu lato</taxon>
        <taxon>Dalbergieae</taxon>
        <taxon>Pterocarpus clade</taxon>
        <taxon>Arachis</taxon>
    </lineage>
</organism>
<dbReference type="InterPro" id="IPR011032">
    <property type="entry name" value="GroES-like_sf"/>
</dbReference>
<dbReference type="SUPFAM" id="SSF50129">
    <property type="entry name" value="GroES-like"/>
    <property type="match status" value="1"/>
</dbReference>
<evidence type="ECO:0000313" key="1">
    <source>
        <dbReference type="EMBL" id="RYR12738.1"/>
    </source>
</evidence>
<dbReference type="EMBL" id="SDMP01000014">
    <property type="protein sequence ID" value="RYR12738.1"/>
    <property type="molecule type" value="Genomic_DNA"/>
</dbReference>
<dbReference type="Gene3D" id="3.90.180.10">
    <property type="entry name" value="Medium-chain alcohol dehydrogenases, catalytic domain"/>
    <property type="match status" value="1"/>
</dbReference>